<dbReference type="Gene3D" id="1.25.40.20">
    <property type="entry name" value="Ankyrin repeat-containing domain"/>
    <property type="match status" value="4"/>
</dbReference>
<reference evidence="10" key="1">
    <citation type="submission" date="2025-08" db="UniProtKB">
        <authorList>
            <consortium name="RefSeq"/>
        </authorList>
    </citation>
    <scope>IDENTIFICATION</scope>
</reference>
<accession>A0ABM3Y0X3</accession>
<dbReference type="InterPro" id="IPR017441">
    <property type="entry name" value="Protein_kinase_ATP_BS"/>
</dbReference>
<feature type="repeat" description="ANK" evidence="5">
    <location>
        <begin position="711"/>
        <end position="743"/>
    </location>
</feature>
<evidence type="ECO:0000256" key="6">
    <source>
        <dbReference type="PROSITE-ProRule" id="PRU10141"/>
    </source>
</evidence>
<evidence type="ECO:0000256" key="5">
    <source>
        <dbReference type="PROSITE-ProRule" id="PRU00023"/>
    </source>
</evidence>
<sequence length="836" mass="88975">MEGAGGPWALGLLRTFEAAEFAGWEKVGSGGFGQVYKVRHVHWKTWLAVKCPPGPHADDRERLELLEEAQKMELAKFRYILPVYGICRQPAGLVMEFMETGSLERLLATAPLPWALRCRVVHETAVGMNFLHCMRPPLLHLDLKPANILLDAHYHVKISDFGLAKCSGLAHSQELSMDGLFGTVAYLPPERIREKSRLFDTKHDVYSFAIVIWGVLTQKKPFADEKNILHIMVKVVKGHRPELPPVCRARPRASGRLLSLMQRCWHGDPRERPSFQEITSETEELCEKPDEEVKEAAPELEGKSLPQPNSEAPVPSALQRASAPTLDQDCSLSELLSQLDSGISQSLGAPEELGRSVSASRLPAPGGDKRLSGVSSVDSAFSSRGSLSLSFEREPPAADPASPSDAQKKKLVEAVVSGDTGRLLKILQPQDVDLVLEGGAGLLHLAVEAGQDDCVKWLLLNDADPNLRDARGATPLHLAAGRGARGALELLLARRGSVRAADEDRWTALHFAAQRGDEACARLLLERGAGPLDADCEGRTPLHLAAQHGREGLVRLLLRRGGAAGAPGKDAWLPLHCAAWQGHLAIVRLLAKQPGPGAAAATAAGVDARTADGRTALHLAAQRGHYRVARLLADLGADVQLPGRAGRCPLHVAAETGHTSTARLLLHRGARPEARTADGSTALHLAARGGHLATVRMLLEERVCAGARGPGGRTALHLAAAAGHAELVEELAGAPGLLDLCDEQGLTALHLAARGHHAAAVGALLRRGAHVNMQSLKAQGAPGPESGTETGTEMGTETGTETGSEMGTENGPETGTETGPETGPETGTDGLRRSDT</sequence>
<dbReference type="Pfam" id="PF00023">
    <property type="entry name" value="Ank"/>
    <property type="match status" value="1"/>
</dbReference>
<feature type="region of interest" description="Disordered" evidence="7">
    <location>
        <begin position="282"/>
        <end position="326"/>
    </location>
</feature>
<dbReference type="SUPFAM" id="SSF48403">
    <property type="entry name" value="Ankyrin repeat"/>
    <property type="match status" value="1"/>
</dbReference>
<dbReference type="PROSITE" id="PS00108">
    <property type="entry name" value="PROTEIN_KINASE_ST"/>
    <property type="match status" value="1"/>
</dbReference>
<feature type="repeat" description="ANK" evidence="5">
    <location>
        <begin position="438"/>
        <end position="470"/>
    </location>
</feature>
<feature type="repeat" description="ANK" evidence="5">
    <location>
        <begin position="678"/>
        <end position="700"/>
    </location>
</feature>
<organism evidence="9 10">
    <name type="scientific">Erinaceus europaeus</name>
    <name type="common">Western European hedgehog</name>
    <dbReference type="NCBI Taxonomy" id="9365"/>
    <lineage>
        <taxon>Eukaryota</taxon>
        <taxon>Metazoa</taxon>
        <taxon>Chordata</taxon>
        <taxon>Craniata</taxon>
        <taxon>Vertebrata</taxon>
        <taxon>Euteleostomi</taxon>
        <taxon>Mammalia</taxon>
        <taxon>Eutheria</taxon>
        <taxon>Laurasiatheria</taxon>
        <taxon>Eulipotyphla</taxon>
        <taxon>Erinaceidae</taxon>
        <taxon>Erinaceinae</taxon>
        <taxon>Erinaceus</taxon>
    </lineage>
</organism>
<evidence type="ECO:0000256" key="2">
    <source>
        <dbReference type="ARBA" id="ARBA00022741"/>
    </source>
</evidence>
<feature type="repeat" description="ANK" evidence="5">
    <location>
        <begin position="537"/>
        <end position="569"/>
    </location>
</feature>
<keyword evidence="10" id="KW-0418">Kinase</keyword>
<evidence type="ECO:0000256" key="3">
    <source>
        <dbReference type="ARBA" id="ARBA00022840"/>
    </source>
</evidence>
<dbReference type="InterPro" id="IPR036770">
    <property type="entry name" value="Ankyrin_rpt-contain_sf"/>
</dbReference>
<keyword evidence="1" id="KW-0677">Repeat</keyword>
<feature type="repeat" description="ANK" evidence="5">
    <location>
        <begin position="645"/>
        <end position="677"/>
    </location>
</feature>
<feature type="region of interest" description="Disordered" evidence="7">
    <location>
        <begin position="346"/>
        <end position="408"/>
    </location>
</feature>
<evidence type="ECO:0000256" key="7">
    <source>
        <dbReference type="SAM" id="MobiDB-lite"/>
    </source>
</evidence>
<dbReference type="InterPro" id="IPR011009">
    <property type="entry name" value="Kinase-like_dom_sf"/>
</dbReference>
<dbReference type="GO" id="GO:0016301">
    <property type="term" value="F:kinase activity"/>
    <property type="evidence" value="ECO:0007669"/>
    <property type="project" value="UniProtKB-KW"/>
</dbReference>
<dbReference type="PROSITE" id="PS00107">
    <property type="entry name" value="PROTEIN_KINASE_ATP"/>
    <property type="match status" value="1"/>
</dbReference>
<dbReference type="PANTHER" id="PTHR24198">
    <property type="entry name" value="ANKYRIN REPEAT AND PROTEIN KINASE DOMAIN-CONTAINING PROTEIN"/>
    <property type="match status" value="1"/>
</dbReference>
<feature type="compositionally biased region" description="Low complexity" evidence="7">
    <location>
        <begin position="372"/>
        <end position="390"/>
    </location>
</feature>
<dbReference type="PRINTS" id="PR01415">
    <property type="entry name" value="ANKYRIN"/>
</dbReference>
<dbReference type="SMART" id="SM00220">
    <property type="entry name" value="S_TKc"/>
    <property type="match status" value="1"/>
</dbReference>
<evidence type="ECO:0000256" key="1">
    <source>
        <dbReference type="ARBA" id="ARBA00022737"/>
    </source>
</evidence>
<dbReference type="Pfam" id="PF12796">
    <property type="entry name" value="Ank_2"/>
    <property type="match status" value="4"/>
</dbReference>
<dbReference type="PROSITE" id="PS50011">
    <property type="entry name" value="PROTEIN_KINASE_DOM"/>
    <property type="match status" value="1"/>
</dbReference>
<dbReference type="InterPro" id="IPR008271">
    <property type="entry name" value="Ser/Thr_kinase_AS"/>
</dbReference>
<gene>
    <name evidence="10" type="primary">RIPK4</name>
</gene>
<dbReference type="PANTHER" id="PTHR24198:SF65">
    <property type="entry name" value="RECEPTOR-INTERACTING SERINE_THREONINE-PROTEIN KINASE 4"/>
    <property type="match status" value="1"/>
</dbReference>
<dbReference type="PROSITE" id="PS50297">
    <property type="entry name" value="ANK_REP_REGION"/>
    <property type="match status" value="9"/>
</dbReference>
<dbReference type="Proteomes" id="UP001652624">
    <property type="component" value="Chromosome 9"/>
</dbReference>
<keyword evidence="4 5" id="KW-0040">ANK repeat</keyword>
<feature type="repeat" description="ANK" evidence="5">
    <location>
        <begin position="471"/>
        <end position="503"/>
    </location>
</feature>
<feature type="compositionally biased region" description="Low complexity" evidence="7">
    <location>
        <begin position="782"/>
        <end position="829"/>
    </location>
</feature>
<dbReference type="InterPro" id="IPR002110">
    <property type="entry name" value="Ankyrin_rpt"/>
</dbReference>
<dbReference type="Pfam" id="PF00069">
    <property type="entry name" value="Pkinase"/>
    <property type="match status" value="1"/>
</dbReference>
<evidence type="ECO:0000313" key="9">
    <source>
        <dbReference type="Proteomes" id="UP001652624"/>
    </source>
</evidence>
<feature type="repeat" description="ANK" evidence="5">
    <location>
        <begin position="504"/>
        <end position="529"/>
    </location>
</feature>
<dbReference type="PROSITE" id="PS50088">
    <property type="entry name" value="ANK_REPEAT"/>
    <property type="match status" value="9"/>
</dbReference>
<protein>
    <submittedName>
        <fullName evidence="10">Receptor-interacting serine/threonine-protein kinase 4 isoform X1</fullName>
    </submittedName>
</protein>
<dbReference type="RefSeq" id="XP_060054716.1">
    <property type="nucleotide sequence ID" value="XM_060198733.1"/>
</dbReference>
<keyword evidence="3 6" id="KW-0067">ATP-binding</keyword>
<dbReference type="InterPro" id="IPR000719">
    <property type="entry name" value="Prot_kinase_dom"/>
</dbReference>
<feature type="repeat" description="ANK" evidence="5">
    <location>
        <begin position="744"/>
        <end position="776"/>
    </location>
</feature>
<dbReference type="SMART" id="SM00248">
    <property type="entry name" value="ANK"/>
    <property type="match status" value="10"/>
</dbReference>
<dbReference type="SUPFAM" id="SSF56112">
    <property type="entry name" value="Protein kinase-like (PK-like)"/>
    <property type="match status" value="1"/>
</dbReference>
<evidence type="ECO:0000259" key="8">
    <source>
        <dbReference type="PROSITE" id="PS50011"/>
    </source>
</evidence>
<proteinExistence type="predicted"/>
<dbReference type="CDD" id="cd14025">
    <property type="entry name" value="STKc_RIP4_like"/>
    <property type="match status" value="1"/>
</dbReference>
<keyword evidence="2 6" id="KW-0547">Nucleotide-binding</keyword>
<feature type="repeat" description="ANK" evidence="5">
    <location>
        <begin position="612"/>
        <end position="644"/>
    </location>
</feature>
<name>A0ABM3Y0X3_ERIEU</name>
<dbReference type="GeneID" id="103111331"/>
<keyword evidence="10" id="KW-0675">Receptor</keyword>
<feature type="compositionally biased region" description="Acidic residues" evidence="7">
    <location>
        <begin position="282"/>
        <end position="293"/>
    </location>
</feature>
<feature type="region of interest" description="Disordered" evidence="7">
    <location>
        <begin position="775"/>
        <end position="836"/>
    </location>
</feature>
<keyword evidence="9" id="KW-1185">Reference proteome</keyword>
<feature type="domain" description="Protein kinase" evidence="8">
    <location>
        <begin position="21"/>
        <end position="285"/>
    </location>
</feature>
<dbReference type="Gene3D" id="1.10.510.10">
    <property type="entry name" value="Transferase(Phosphotransferase) domain 1"/>
    <property type="match status" value="1"/>
</dbReference>
<keyword evidence="10" id="KW-0808">Transferase</keyword>
<evidence type="ECO:0000256" key="4">
    <source>
        <dbReference type="ARBA" id="ARBA00023043"/>
    </source>
</evidence>
<evidence type="ECO:0000313" key="10">
    <source>
        <dbReference type="RefSeq" id="XP_060054716.1"/>
    </source>
</evidence>
<feature type="binding site" evidence="6">
    <location>
        <position position="50"/>
    </location>
    <ligand>
        <name>ATP</name>
        <dbReference type="ChEBI" id="CHEBI:30616"/>
    </ligand>
</feature>